<gene>
    <name evidence="8" type="ORF">C6P46_000053</name>
</gene>
<dbReference type="PROSITE" id="PS00463">
    <property type="entry name" value="ZN2_CY6_FUNGAL_1"/>
    <property type="match status" value="1"/>
</dbReference>
<proteinExistence type="predicted"/>
<feature type="region of interest" description="Disordered" evidence="6">
    <location>
        <begin position="59"/>
        <end position="79"/>
    </location>
</feature>
<dbReference type="Gene3D" id="4.10.240.10">
    <property type="entry name" value="Zn(2)-C6 fungal-type DNA-binding domain"/>
    <property type="match status" value="1"/>
</dbReference>
<keyword evidence="3" id="KW-0238">DNA-binding</keyword>
<comment type="subcellular location">
    <subcellularLocation>
        <location evidence="1">Nucleus</location>
    </subcellularLocation>
</comment>
<feature type="region of interest" description="Disordered" evidence="6">
    <location>
        <begin position="156"/>
        <end position="181"/>
    </location>
</feature>
<evidence type="ECO:0000313" key="8">
    <source>
        <dbReference type="EMBL" id="KAG0667520.1"/>
    </source>
</evidence>
<evidence type="ECO:0000256" key="2">
    <source>
        <dbReference type="ARBA" id="ARBA00023015"/>
    </source>
</evidence>
<feature type="compositionally biased region" description="Polar residues" evidence="6">
    <location>
        <begin position="156"/>
        <end position="171"/>
    </location>
</feature>
<dbReference type="PANTHER" id="PTHR31845">
    <property type="entry name" value="FINGER DOMAIN PROTEIN, PUTATIVE-RELATED"/>
    <property type="match status" value="1"/>
</dbReference>
<feature type="domain" description="Zn(2)-C6 fungal-type" evidence="7">
    <location>
        <begin position="23"/>
        <end position="53"/>
    </location>
</feature>
<protein>
    <recommendedName>
        <fullName evidence="7">Zn(2)-C6 fungal-type domain-containing protein</fullName>
    </recommendedName>
</protein>
<dbReference type="CDD" id="cd00067">
    <property type="entry name" value="GAL4"/>
    <property type="match status" value="1"/>
</dbReference>
<dbReference type="SMART" id="SM00066">
    <property type="entry name" value="GAL4"/>
    <property type="match status" value="1"/>
</dbReference>
<organism evidence="8 9">
    <name type="scientific">Rhodotorula mucilaginosa</name>
    <name type="common">Yeast</name>
    <name type="synonym">Rhodotorula rubra</name>
    <dbReference type="NCBI Taxonomy" id="5537"/>
    <lineage>
        <taxon>Eukaryota</taxon>
        <taxon>Fungi</taxon>
        <taxon>Dikarya</taxon>
        <taxon>Basidiomycota</taxon>
        <taxon>Pucciniomycotina</taxon>
        <taxon>Microbotryomycetes</taxon>
        <taxon>Sporidiobolales</taxon>
        <taxon>Sporidiobolaceae</taxon>
        <taxon>Rhodotorula</taxon>
    </lineage>
</organism>
<feature type="compositionally biased region" description="Low complexity" evidence="6">
    <location>
        <begin position="60"/>
        <end position="71"/>
    </location>
</feature>
<evidence type="ECO:0000256" key="6">
    <source>
        <dbReference type="SAM" id="MobiDB-lite"/>
    </source>
</evidence>
<evidence type="ECO:0000256" key="1">
    <source>
        <dbReference type="ARBA" id="ARBA00004123"/>
    </source>
</evidence>
<dbReference type="InterPro" id="IPR036864">
    <property type="entry name" value="Zn2-C6_fun-type_DNA-bd_sf"/>
</dbReference>
<feature type="region of interest" description="Disordered" evidence="6">
    <location>
        <begin position="736"/>
        <end position="757"/>
    </location>
</feature>
<evidence type="ECO:0000259" key="7">
    <source>
        <dbReference type="PROSITE" id="PS50048"/>
    </source>
</evidence>
<dbReference type="PROSITE" id="PS50048">
    <property type="entry name" value="ZN2_CY6_FUNGAL_2"/>
    <property type="match status" value="1"/>
</dbReference>
<dbReference type="GO" id="GO:0000981">
    <property type="term" value="F:DNA-binding transcription factor activity, RNA polymerase II-specific"/>
    <property type="evidence" value="ECO:0007669"/>
    <property type="project" value="InterPro"/>
</dbReference>
<reference evidence="8 9" key="1">
    <citation type="submission" date="2020-11" db="EMBL/GenBank/DDBJ databases">
        <title>Kefir isolates.</title>
        <authorList>
            <person name="Marcisauskas S."/>
            <person name="Kim Y."/>
            <person name="Blasche S."/>
        </authorList>
    </citation>
    <scope>NUCLEOTIDE SEQUENCE [LARGE SCALE GENOMIC DNA]</scope>
    <source>
        <strain evidence="8 9">KR</strain>
    </source>
</reference>
<dbReference type="PANTHER" id="PTHR31845:SF17">
    <property type="entry name" value="ZN(II)2CYS6 TRANSCRIPTION FACTOR (EUROFUNG)"/>
    <property type="match status" value="1"/>
</dbReference>
<dbReference type="OrthoDB" id="4454541at2759"/>
<evidence type="ECO:0000256" key="5">
    <source>
        <dbReference type="ARBA" id="ARBA00023242"/>
    </source>
</evidence>
<name>A0A9P6W8B4_RHOMI</name>
<dbReference type="InterPro" id="IPR001138">
    <property type="entry name" value="Zn2Cys6_DnaBD"/>
</dbReference>
<keyword evidence="4" id="KW-0804">Transcription</keyword>
<dbReference type="SUPFAM" id="SSF57701">
    <property type="entry name" value="Zn2/Cys6 DNA-binding domain"/>
    <property type="match status" value="1"/>
</dbReference>
<dbReference type="AlphaFoldDB" id="A0A9P6W8B4"/>
<dbReference type="InterPro" id="IPR051089">
    <property type="entry name" value="prtT"/>
</dbReference>
<sequence length="899" mass="96029">MTGGAGQGRAPGKSGRLARSKAACGECHKAKQRCDGPPGPCHRCKTWDIECIFPSSVGPAASASTLSRASTPDARTTRTRGATPLNAAAASTPAASTAAAAVAAMTPDVAEQLRIMNARLETLETALARATPAAGSAAFSSAETSSPRYHHLRTHSTLDSAPRATSASSAISPHGFPAVTETQHDGVGVNAVETAGEAMAVEGLVDLGGGSSSKARDGHHATTTAAAAQPNTWEEIRPDVISKGILTYEECDAEFDFFFQNIQPWAALLSTSLDRDPRLVRDRSPLLFHAILLLTLYYRERTPVNLQLYRAVSTILDSILAPQILCPQPDQLSFDFVRAVQLLILYKPVQYSALNARGVSDASQIESASKMNVRASWVLRLLVSRVSAFVGLPSIANAFAQAFVNQHMTPIPEDIISQQRLYLGCVFHESHGAIQSGKSANFVPQEACKTTRLFATLKRQPSDVRLAASVELVALAANALQSRTEAGVLDADGLRRFDDEFDSWMEYWAPLVSVSSEDSGGEDPIAWSLFVPYAYFTRLTVRGFAFNKWRAERKARLVAIRRGEIEGVKSEPAQLLQSNLEVEDRESIAKAVEVVEEMMLSVSTQGRTLRSDFGRRSGEKLPWRSFGGPLTPDLDVVKTLKWSTDSLTCVMFSYPLIFLAKLVNDGLLRSDLTVIAAGSTLLPPAPMSPEDKLCRLFQLGADLLDAIAPNPHHPSVRQAAFLRKVWDAGISGRRAITSAPTSPRAGAVAGHSDVPPLHPQALAQHLQRAASERGLHPHSSLAAHSAMPNLSSAAPSFSAYHDVALSSSYVPTPSQSPSVSHTPSSYPSHRALMAAGMLDGHAPLTAPDPFSALLSELNPSFVGDDTFFGLDSGLDWPVLDGSGAEGGGGSSNGFSGMQF</sequence>
<dbReference type="Pfam" id="PF00172">
    <property type="entry name" value="Zn_clus"/>
    <property type="match status" value="1"/>
</dbReference>
<dbReference type="Proteomes" id="UP000777482">
    <property type="component" value="Unassembled WGS sequence"/>
</dbReference>
<dbReference type="EMBL" id="PUHQ01000001">
    <property type="protein sequence ID" value="KAG0667520.1"/>
    <property type="molecule type" value="Genomic_DNA"/>
</dbReference>
<dbReference type="GO" id="GO:0005634">
    <property type="term" value="C:nucleus"/>
    <property type="evidence" value="ECO:0007669"/>
    <property type="project" value="UniProtKB-SubCell"/>
</dbReference>
<comment type="caution">
    <text evidence="8">The sequence shown here is derived from an EMBL/GenBank/DDBJ whole genome shotgun (WGS) entry which is preliminary data.</text>
</comment>
<evidence type="ECO:0000256" key="4">
    <source>
        <dbReference type="ARBA" id="ARBA00023163"/>
    </source>
</evidence>
<accession>A0A9P6W8B4</accession>
<keyword evidence="2" id="KW-0805">Transcription regulation</keyword>
<dbReference type="GO" id="GO:0008270">
    <property type="term" value="F:zinc ion binding"/>
    <property type="evidence" value="ECO:0007669"/>
    <property type="project" value="InterPro"/>
</dbReference>
<dbReference type="GO" id="GO:0000976">
    <property type="term" value="F:transcription cis-regulatory region binding"/>
    <property type="evidence" value="ECO:0007669"/>
    <property type="project" value="TreeGrafter"/>
</dbReference>
<evidence type="ECO:0000313" key="9">
    <source>
        <dbReference type="Proteomes" id="UP000777482"/>
    </source>
</evidence>
<keyword evidence="5" id="KW-0539">Nucleus</keyword>
<evidence type="ECO:0000256" key="3">
    <source>
        <dbReference type="ARBA" id="ARBA00023125"/>
    </source>
</evidence>
<keyword evidence="9" id="KW-1185">Reference proteome</keyword>